<evidence type="ECO:0000256" key="3">
    <source>
        <dbReference type="ARBA" id="ARBA00007012"/>
    </source>
</evidence>
<dbReference type="PRINTS" id="PR01436">
    <property type="entry name" value="NADHDHGNASE2"/>
</dbReference>
<evidence type="ECO:0000256" key="5">
    <source>
        <dbReference type="ARBA" id="ARBA00021008"/>
    </source>
</evidence>
<keyword evidence="15 18" id="KW-0496">Mitochondrion</keyword>
<evidence type="ECO:0000256" key="11">
    <source>
        <dbReference type="ARBA" id="ARBA00022982"/>
    </source>
</evidence>
<evidence type="ECO:0000256" key="18">
    <source>
        <dbReference type="RuleBase" id="RU003403"/>
    </source>
</evidence>
<feature type="domain" description="NADH:quinone oxidoreductase/Mrp antiporter transmembrane" evidence="19">
    <location>
        <begin position="94"/>
        <end position="287"/>
    </location>
</feature>
<dbReference type="InterPro" id="IPR003917">
    <property type="entry name" value="NADH_UbQ_OxRdtase_chain2"/>
</dbReference>
<feature type="transmembrane region" description="Helical" evidence="18">
    <location>
        <begin position="240"/>
        <end position="265"/>
    </location>
</feature>
<gene>
    <name evidence="20" type="primary">ND2</name>
</gene>
<dbReference type="Pfam" id="PF00361">
    <property type="entry name" value="Proton_antipo_M"/>
    <property type="match status" value="1"/>
</dbReference>
<sequence>MSFNSNHTFKSYMLFTLINMLHFYPPPSSSSSWFGVWIGLELNMMSFIPLITIKMNYYFSESALKYFLIQALGSTLLIMSSCMFMSFPQMSPPLLLTSLFLKLGSAPFHFWFPQVMSGLTWPQAIILSTLQKIAPMILISYLSTYPSLMQIISLSAILSAITGALGGLNTMQLRKMMAFSSINHMSWMLMSISISDTFWITYFLFYSAITSSIMILFYILQTFTLSDLMKSNQTNPIHSLIIPLNFLSLGGLPPFTGFIPKWMLIQFLINSKLFLPLIFLLSSALITLYFYLRITIFFFLLTNPTMIINMKLNMTYSFSMKLLLFFNLFMFLLPLMFLFF</sequence>
<comment type="catalytic activity">
    <reaction evidence="17 18">
        <text>a ubiquinone + NADH + 5 H(+)(in) = a ubiquinol + NAD(+) + 4 H(+)(out)</text>
        <dbReference type="Rhea" id="RHEA:29091"/>
        <dbReference type="Rhea" id="RHEA-COMP:9565"/>
        <dbReference type="Rhea" id="RHEA-COMP:9566"/>
        <dbReference type="ChEBI" id="CHEBI:15378"/>
        <dbReference type="ChEBI" id="CHEBI:16389"/>
        <dbReference type="ChEBI" id="CHEBI:17976"/>
        <dbReference type="ChEBI" id="CHEBI:57540"/>
        <dbReference type="ChEBI" id="CHEBI:57945"/>
        <dbReference type="EC" id="7.1.1.2"/>
    </reaction>
</comment>
<feature type="transmembrane region" description="Helical" evidence="18">
    <location>
        <begin position="200"/>
        <end position="220"/>
    </location>
</feature>
<dbReference type="InterPro" id="IPR050175">
    <property type="entry name" value="Complex_I_Subunit_2"/>
</dbReference>
<evidence type="ECO:0000313" key="20">
    <source>
        <dbReference type="EMBL" id="QKE31057.1"/>
    </source>
</evidence>
<evidence type="ECO:0000256" key="14">
    <source>
        <dbReference type="ARBA" id="ARBA00023075"/>
    </source>
</evidence>
<proteinExistence type="inferred from homology"/>
<evidence type="ECO:0000256" key="7">
    <source>
        <dbReference type="ARBA" id="ARBA00022660"/>
    </source>
</evidence>
<dbReference type="PANTHER" id="PTHR46552:SF1">
    <property type="entry name" value="NADH-UBIQUINONE OXIDOREDUCTASE CHAIN 2"/>
    <property type="match status" value="1"/>
</dbReference>
<dbReference type="CTD" id="4536"/>
<comment type="subcellular location">
    <subcellularLocation>
        <location evidence="2 18">Mitochondrion inner membrane</location>
        <topology evidence="2 18">Multi-pass membrane protein</topology>
    </subcellularLocation>
</comment>
<keyword evidence="10 18" id="KW-1278">Translocase</keyword>
<evidence type="ECO:0000256" key="12">
    <source>
        <dbReference type="ARBA" id="ARBA00022989"/>
    </source>
</evidence>
<organism evidence="20">
    <name type="scientific">Bottapotamon lingchuanense</name>
    <dbReference type="NCBI Taxonomy" id="2562587"/>
    <lineage>
        <taxon>Eukaryota</taxon>
        <taxon>Metazoa</taxon>
        <taxon>Ecdysozoa</taxon>
        <taxon>Arthropoda</taxon>
        <taxon>Crustacea</taxon>
        <taxon>Multicrustacea</taxon>
        <taxon>Malacostraca</taxon>
        <taxon>Eumalacostraca</taxon>
        <taxon>Eucarida</taxon>
        <taxon>Decapoda</taxon>
        <taxon>Pleocyemata</taxon>
        <taxon>Brachyura</taxon>
        <taxon>Eubrachyura</taxon>
        <taxon>Potamoidea</taxon>
        <taxon>Potamidae</taxon>
        <taxon>Bottapotamon</taxon>
    </lineage>
</organism>
<dbReference type="RefSeq" id="YP_009863726.1">
    <property type="nucleotide sequence ID" value="NC_049011.1"/>
</dbReference>
<feature type="transmembrane region" description="Helical" evidence="18">
    <location>
        <begin position="322"/>
        <end position="339"/>
    </location>
</feature>
<evidence type="ECO:0000256" key="16">
    <source>
        <dbReference type="ARBA" id="ARBA00023136"/>
    </source>
</evidence>
<evidence type="ECO:0000256" key="17">
    <source>
        <dbReference type="ARBA" id="ARBA00049551"/>
    </source>
</evidence>
<accession>A0A7D3QBP3</accession>
<keyword evidence="8 18" id="KW-0812">Transmembrane</keyword>
<keyword evidence="6" id="KW-0813">Transport</keyword>
<reference evidence="20" key="1">
    <citation type="submission" date="2019-06" db="EMBL/GenBank/DDBJ databases">
        <title>The complete mitochondrial genome of Bottapotamon lingchuanense(Decapoda, Brachyura, Potamidae).</title>
        <authorList>
            <person name="Xu S."/>
            <person name="Zhou X."/>
            <person name="Zou J."/>
            <person name="Jia X."/>
        </authorList>
    </citation>
    <scope>NUCLEOTIDE SEQUENCE</scope>
</reference>
<evidence type="ECO:0000256" key="4">
    <source>
        <dbReference type="ARBA" id="ARBA00012944"/>
    </source>
</evidence>
<comment type="function">
    <text evidence="18">Core subunit of the mitochondrial membrane respiratory chain NADH dehydrogenase (Complex I) which catalyzes electron transfer from NADH through the respiratory chain, using ubiquinone as an electron acceptor. Essential for the catalytic activity and assembly of complex I.</text>
</comment>
<evidence type="ECO:0000256" key="2">
    <source>
        <dbReference type="ARBA" id="ARBA00004448"/>
    </source>
</evidence>
<evidence type="ECO:0000256" key="8">
    <source>
        <dbReference type="ARBA" id="ARBA00022692"/>
    </source>
</evidence>
<geneLocation type="mitochondrion" evidence="20"/>
<evidence type="ECO:0000259" key="19">
    <source>
        <dbReference type="Pfam" id="PF00361"/>
    </source>
</evidence>
<dbReference type="InterPro" id="IPR001750">
    <property type="entry name" value="ND/Mrp_TM"/>
</dbReference>
<feature type="transmembrane region" description="Helical" evidence="18">
    <location>
        <begin position="277"/>
        <end position="301"/>
    </location>
</feature>
<keyword evidence="14 18" id="KW-0830">Ubiquinone</keyword>
<dbReference type="AlphaFoldDB" id="A0A7D3QBP3"/>
<evidence type="ECO:0000256" key="1">
    <source>
        <dbReference type="ARBA" id="ARBA00003257"/>
    </source>
</evidence>
<protein>
    <recommendedName>
        <fullName evidence="5 18">NADH-ubiquinone oxidoreductase chain 2</fullName>
        <ecNumber evidence="4 18">7.1.1.2</ecNumber>
    </recommendedName>
</protein>
<name>A0A7D3QBP3_9EUCA</name>
<evidence type="ECO:0000256" key="13">
    <source>
        <dbReference type="ARBA" id="ARBA00023027"/>
    </source>
</evidence>
<evidence type="ECO:0000256" key="15">
    <source>
        <dbReference type="ARBA" id="ARBA00023128"/>
    </source>
</evidence>
<keyword evidence="7 18" id="KW-0679">Respiratory chain</keyword>
<dbReference type="GO" id="GO:0006120">
    <property type="term" value="P:mitochondrial electron transport, NADH to ubiquinone"/>
    <property type="evidence" value="ECO:0007669"/>
    <property type="project" value="InterPro"/>
</dbReference>
<evidence type="ECO:0000256" key="9">
    <source>
        <dbReference type="ARBA" id="ARBA00022792"/>
    </source>
</evidence>
<comment type="function">
    <text evidence="1">Core subunit of the mitochondrial membrane respiratory chain NADH dehydrogenase (Complex I) that is believed to belong to the minimal assembly required for catalysis. Complex I functions in the transfer of electrons from NADH to the respiratory chain. The immediate electron acceptor for the enzyme is believed to be ubiquinone.</text>
</comment>
<keyword evidence="12 18" id="KW-1133">Transmembrane helix</keyword>
<evidence type="ECO:0000256" key="10">
    <source>
        <dbReference type="ARBA" id="ARBA00022967"/>
    </source>
</evidence>
<keyword evidence="13 18" id="KW-0520">NAD</keyword>
<dbReference type="PANTHER" id="PTHR46552">
    <property type="entry name" value="NADH-UBIQUINONE OXIDOREDUCTASE CHAIN 2"/>
    <property type="match status" value="1"/>
</dbReference>
<dbReference type="EC" id="7.1.1.2" evidence="4 18"/>
<keyword evidence="9 18" id="KW-0999">Mitochondrion inner membrane</keyword>
<feature type="transmembrane region" description="Helical" evidence="18">
    <location>
        <begin position="148"/>
        <end position="169"/>
    </location>
</feature>
<comment type="similarity">
    <text evidence="3 18">Belongs to the complex I subunit 2 family.</text>
</comment>
<dbReference type="GO" id="GO:0008137">
    <property type="term" value="F:NADH dehydrogenase (ubiquinone) activity"/>
    <property type="evidence" value="ECO:0007669"/>
    <property type="project" value="UniProtKB-EC"/>
</dbReference>
<dbReference type="GeneID" id="55752363"/>
<feature type="transmembrane region" description="Helical" evidence="18">
    <location>
        <begin position="31"/>
        <end position="51"/>
    </location>
</feature>
<feature type="transmembrane region" description="Helical" evidence="18">
    <location>
        <begin position="63"/>
        <end position="87"/>
    </location>
</feature>
<keyword evidence="16 18" id="KW-0472">Membrane</keyword>
<keyword evidence="11 18" id="KW-0249">Electron transport</keyword>
<dbReference type="GO" id="GO:0005743">
    <property type="term" value="C:mitochondrial inner membrane"/>
    <property type="evidence" value="ECO:0007669"/>
    <property type="project" value="UniProtKB-SubCell"/>
</dbReference>
<dbReference type="EMBL" id="MN117717">
    <property type="protein sequence ID" value="QKE31057.1"/>
    <property type="molecule type" value="Genomic_DNA"/>
</dbReference>
<evidence type="ECO:0000256" key="6">
    <source>
        <dbReference type="ARBA" id="ARBA00022448"/>
    </source>
</evidence>